<feature type="domain" description="Glycosyltransferase 2-like" evidence="1">
    <location>
        <begin position="43"/>
        <end position="69"/>
    </location>
</feature>
<name>A0A1V1P0D3_9BACT</name>
<dbReference type="SUPFAM" id="SSF53448">
    <property type="entry name" value="Nucleotide-diphospho-sugar transferases"/>
    <property type="match status" value="1"/>
</dbReference>
<dbReference type="AlphaFoldDB" id="A0A1V1P0D3"/>
<evidence type="ECO:0000259" key="1">
    <source>
        <dbReference type="Pfam" id="PF00535"/>
    </source>
</evidence>
<dbReference type="Proteomes" id="UP000189670">
    <property type="component" value="Unassembled WGS sequence"/>
</dbReference>
<organism evidence="2 3">
    <name type="scientific">Candidatus Magnetoglobus multicellularis str. Araruama</name>
    <dbReference type="NCBI Taxonomy" id="890399"/>
    <lineage>
        <taxon>Bacteria</taxon>
        <taxon>Pseudomonadati</taxon>
        <taxon>Thermodesulfobacteriota</taxon>
        <taxon>Desulfobacteria</taxon>
        <taxon>Desulfobacterales</taxon>
        <taxon>Desulfobacteraceae</taxon>
        <taxon>Candidatus Magnetoglobus</taxon>
    </lineage>
</organism>
<dbReference type="CDD" id="cd00761">
    <property type="entry name" value="Glyco_tranf_GTA_type"/>
    <property type="match status" value="1"/>
</dbReference>
<dbReference type="Gene3D" id="3.90.550.10">
    <property type="entry name" value="Spore Coat Polysaccharide Biosynthesis Protein SpsA, Chain A"/>
    <property type="match status" value="1"/>
</dbReference>
<protein>
    <recommendedName>
        <fullName evidence="1">Glycosyltransferase 2-like domain-containing protein</fullName>
    </recommendedName>
</protein>
<evidence type="ECO:0000313" key="3">
    <source>
        <dbReference type="Proteomes" id="UP000189670"/>
    </source>
</evidence>
<dbReference type="InterPro" id="IPR001173">
    <property type="entry name" value="Glyco_trans_2-like"/>
</dbReference>
<proteinExistence type="predicted"/>
<evidence type="ECO:0000313" key="2">
    <source>
        <dbReference type="EMBL" id="ETR68226.1"/>
    </source>
</evidence>
<gene>
    <name evidence="2" type="ORF">OMM_10735</name>
</gene>
<dbReference type="EMBL" id="ATBP01001026">
    <property type="protein sequence ID" value="ETR68226.1"/>
    <property type="molecule type" value="Genomic_DNA"/>
</dbReference>
<accession>A0A1V1P0D3</accession>
<dbReference type="InterPro" id="IPR029044">
    <property type="entry name" value="Nucleotide-diphossugar_trans"/>
</dbReference>
<comment type="caution">
    <text evidence="2">The sequence shown here is derived from an EMBL/GenBank/DDBJ whole genome shotgun (WGS) entry which is preliminary data.</text>
</comment>
<dbReference type="Pfam" id="PF00535">
    <property type="entry name" value="Glycos_transf_2"/>
    <property type="match status" value="1"/>
</dbReference>
<sequence length="72" mass="7834">MHHFNSTKDKNVMDSNPILSVIIASYNSKNKISHCLKSLEFAGDARNIGIQAAQSDIIAFIDADCRAKKGLG</sequence>
<reference evidence="3" key="1">
    <citation type="submission" date="2012-11" db="EMBL/GenBank/DDBJ databases">
        <authorList>
            <person name="Lucero-Rivera Y.E."/>
            <person name="Tovar-Ramirez D."/>
        </authorList>
    </citation>
    <scope>NUCLEOTIDE SEQUENCE [LARGE SCALE GENOMIC DNA]</scope>
    <source>
        <strain evidence="3">Araruama</strain>
    </source>
</reference>